<accession>D4BSL3</accession>
<dbReference type="Proteomes" id="UP000003191">
    <property type="component" value="Unassembled WGS sequence"/>
</dbReference>
<reference evidence="1 2" key="1">
    <citation type="submission" date="2010-02" db="EMBL/GenBank/DDBJ databases">
        <authorList>
            <person name="Weinstock G."/>
            <person name="Sodergren E."/>
            <person name="Clifton S."/>
            <person name="Fulton L."/>
            <person name="Fulton B."/>
            <person name="Courtney L."/>
            <person name="Fronick C."/>
            <person name="Harrison M."/>
            <person name="Strong C."/>
            <person name="Farmer C."/>
            <person name="Delahaunty K."/>
            <person name="Markovic C."/>
            <person name="Hall O."/>
            <person name="Minx P."/>
            <person name="Tomlinson C."/>
            <person name="Mitreva M."/>
            <person name="Nelson J."/>
            <person name="Hou S."/>
            <person name="Wollam A."/>
            <person name="Pepin K.H."/>
            <person name="Johnson M."/>
            <person name="Bhonagiri V."/>
            <person name="Zhang X."/>
            <person name="Suruliraj S."/>
            <person name="Warren W."/>
            <person name="Chinwalla A."/>
            <person name="Mardis E.R."/>
            <person name="Wilson R.K."/>
        </authorList>
    </citation>
    <scope>NUCLEOTIDE SEQUENCE [LARGE SCALE GENOMIC DNA]</scope>
    <source>
        <strain evidence="1 2">DSM 20213</strain>
    </source>
</reference>
<dbReference type="AlphaFoldDB" id="D4BSL3"/>
<dbReference type="HOGENOM" id="CLU_2745773_0_0_11"/>
<gene>
    <name evidence="1" type="ORF">BIFBRE_05105</name>
</gene>
<proteinExistence type="predicted"/>
<feature type="non-terminal residue" evidence="1">
    <location>
        <position position="1"/>
    </location>
</feature>
<sequence>CMKSEYNLPQVGRTVTCFFFQAGRIPGLQRPRCRYHAFFVAVTQYHDGVKRLYLFLIFLTLSLHWYDKRL</sequence>
<evidence type="ECO:0000313" key="2">
    <source>
        <dbReference type="Proteomes" id="UP000003191"/>
    </source>
</evidence>
<evidence type="ECO:0000313" key="1">
    <source>
        <dbReference type="EMBL" id="EFE88047.1"/>
    </source>
</evidence>
<organism evidence="1 2">
    <name type="scientific">Bifidobacterium breve DSM 20213 = JCM 1192</name>
    <dbReference type="NCBI Taxonomy" id="518634"/>
    <lineage>
        <taxon>Bacteria</taxon>
        <taxon>Bacillati</taxon>
        <taxon>Actinomycetota</taxon>
        <taxon>Actinomycetes</taxon>
        <taxon>Bifidobacteriales</taxon>
        <taxon>Bifidobacteriaceae</taxon>
        <taxon>Bifidobacterium</taxon>
    </lineage>
</organism>
<keyword evidence="2" id="KW-1185">Reference proteome</keyword>
<comment type="caution">
    <text evidence="1">The sequence shown here is derived from an EMBL/GenBank/DDBJ whole genome shotgun (WGS) entry which is preliminary data.</text>
</comment>
<dbReference type="EMBL" id="ACCG02000085">
    <property type="protein sequence ID" value="EFE88047.1"/>
    <property type="molecule type" value="Genomic_DNA"/>
</dbReference>
<name>D4BSL3_BIFBR</name>
<protein>
    <submittedName>
        <fullName evidence="1">Uncharacterized protein</fullName>
    </submittedName>
</protein>